<reference evidence="9 10" key="1">
    <citation type="journal article" date="2012" name="J. Bacteriol.">
        <title>Complete Genome Sequence of Flavobacterium indicum GPSTA100-9T, Isolated from Warm Spring Water.</title>
        <authorList>
            <person name="Barbier P."/>
            <person name="Houel A."/>
            <person name="Loux V."/>
            <person name="Poulain J."/>
            <person name="Bernardet J.F."/>
            <person name="Touchon M."/>
            <person name="Duchaud E."/>
        </authorList>
    </citation>
    <scope>NUCLEOTIDE SEQUENCE [LARGE SCALE GENOMIC DNA]</scope>
    <source>
        <strain evidence="10">DSM 17447 / CIP 109464 / GPTSA100-9</strain>
    </source>
</reference>
<evidence type="ECO:0000256" key="4">
    <source>
        <dbReference type="ARBA" id="ARBA00023274"/>
    </source>
</evidence>
<organism evidence="9 10">
    <name type="scientific">Flavobacterium indicum (strain DSM 17447 / CIP 109464 / GPTSA100-9)</name>
    <dbReference type="NCBI Taxonomy" id="1094466"/>
    <lineage>
        <taxon>Bacteria</taxon>
        <taxon>Pseudomonadati</taxon>
        <taxon>Bacteroidota</taxon>
        <taxon>Flavobacteriia</taxon>
        <taxon>Flavobacteriales</taxon>
        <taxon>Flavobacteriaceae</taxon>
        <taxon>Flavobacterium</taxon>
    </lineage>
</organism>
<dbReference type="GO" id="GO:0017148">
    <property type="term" value="P:negative regulation of translation"/>
    <property type="evidence" value="ECO:0007669"/>
    <property type="project" value="TreeGrafter"/>
</dbReference>
<evidence type="ECO:0000256" key="6">
    <source>
        <dbReference type="HAMAP-Rule" id="MF_01366"/>
    </source>
</evidence>
<dbReference type="Proteomes" id="UP000007599">
    <property type="component" value="Chromosome I"/>
</dbReference>
<dbReference type="Gene3D" id="3.90.1180.10">
    <property type="entry name" value="Ribosomal protein L13"/>
    <property type="match status" value="1"/>
</dbReference>
<dbReference type="HAMAP" id="MF_01366">
    <property type="entry name" value="Ribosomal_uL13"/>
    <property type="match status" value="1"/>
</dbReference>
<dbReference type="eggNOG" id="COG0102">
    <property type="taxonomic scope" value="Bacteria"/>
</dbReference>
<evidence type="ECO:0000313" key="10">
    <source>
        <dbReference type="Proteomes" id="UP000007599"/>
    </source>
</evidence>
<dbReference type="InterPro" id="IPR036899">
    <property type="entry name" value="Ribosomal_uL13_sf"/>
</dbReference>
<keyword evidence="3 6" id="KW-0689">Ribosomal protein</keyword>
<dbReference type="GO" id="GO:0006412">
    <property type="term" value="P:translation"/>
    <property type="evidence" value="ECO:0007669"/>
    <property type="project" value="UniProtKB-UniRule"/>
</dbReference>
<dbReference type="InterPro" id="IPR005822">
    <property type="entry name" value="Ribosomal_uL13"/>
</dbReference>
<name>H8XQD7_FLAIG</name>
<dbReference type="InterPro" id="IPR023563">
    <property type="entry name" value="Ribosomal_uL13_CS"/>
</dbReference>
<dbReference type="GO" id="GO:0003729">
    <property type="term" value="F:mRNA binding"/>
    <property type="evidence" value="ECO:0007669"/>
    <property type="project" value="TreeGrafter"/>
</dbReference>
<sequence length="161" mass="17925">MECLIKIISKVNTLSYKTISANKATADKQWIVVDAEGHNLGRFASKVAMLLRGKYKPNYTPHVDCGDNVIVINAEKINLTGNKLDDKIYMRHTGYPGGQRTLTARVQQQKNPAIIVEKAVKGMLPKNKLGAQLFRNLNVYVGTEHKHAAQTPKTVNLNDLK</sequence>
<dbReference type="PIRSF" id="PIRSF002181">
    <property type="entry name" value="Ribosomal_L13"/>
    <property type="match status" value="1"/>
</dbReference>
<evidence type="ECO:0000256" key="8">
    <source>
        <dbReference type="RuleBase" id="RU003878"/>
    </source>
</evidence>
<dbReference type="AlphaFoldDB" id="H8XQD7"/>
<dbReference type="PANTHER" id="PTHR11545:SF2">
    <property type="entry name" value="LARGE RIBOSOMAL SUBUNIT PROTEIN UL13M"/>
    <property type="match status" value="1"/>
</dbReference>
<dbReference type="PANTHER" id="PTHR11545">
    <property type="entry name" value="RIBOSOMAL PROTEIN L13"/>
    <property type="match status" value="1"/>
</dbReference>
<dbReference type="NCBIfam" id="TIGR01066">
    <property type="entry name" value="rplM_bact"/>
    <property type="match status" value="1"/>
</dbReference>
<dbReference type="CDD" id="cd00392">
    <property type="entry name" value="Ribosomal_L13"/>
    <property type="match status" value="1"/>
</dbReference>
<dbReference type="InterPro" id="IPR005823">
    <property type="entry name" value="Ribosomal_uL13_bac-type"/>
</dbReference>
<gene>
    <name evidence="6 8 9" type="primary">rplM</name>
    <name evidence="9" type="ordered locus">KQS_02195</name>
</gene>
<dbReference type="FunFam" id="3.90.1180.10:FF:000001">
    <property type="entry name" value="50S ribosomal protein L13"/>
    <property type="match status" value="1"/>
</dbReference>
<dbReference type="Pfam" id="PF00572">
    <property type="entry name" value="Ribosomal_L13"/>
    <property type="match status" value="1"/>
</dbReference>
<dbReference type="KEGG" id="fin:KQS_02195"/>
<keyword evidence="10" id="KW-1185">Reference proteome</keyword>
<evidence type="ECO:0000256" key="5">
    <source>
        <dbReference type="ARBA" id="ARBA00035201"/>
    </source>
</evidence>
<dbReference type="PROSITE" id="PS00783">
    <property type="entry name" value="RIBOSOMAL_L13"/>
    <property type="match status" value="1"/>
</dbReference>
<evidence type="ECO:0000313" key="9">
    <source>
        <dbReference type="EMBL" id="CCG52431.1"/>
    </source>
</evidence>
<comment type="function">
    <text evidence="6 8">This protein is one of the early assembly proteins of the 50S ribosomal subunit, although it is not seen to bind rRNA by itself. It is important during the early stages of 50S assembly.</text>
</comment>
<dbReference type="EMBL" id="HE774682">
    <property type="protein sequence ID" value="CCG52431.1"/>
    <property type="molecule type" value="Genomic_DNA"/>
</dbReference>
<dbReference type="STRING" id="1094466.KQS_02195"/>
<dbReference type="SUPFAM" id="SSF52161">
    <property type="entry name" value="Ribosomal protein L13"/>
    <property type="match status" value="1"/>
</dbReference>
<dbReference type="HOGENOM" id="CLU_082184_2_2_10"/>
<reference evidence="10" key="2">
    <citation type="submission" date="2012-03" db="EMBL/GenBank/DDBJ databases">
        <title>Complete genome sequence of Flavobacterium indicum GPTSA100-9T, isolated from warm spring water.</title>
        <authorList>
            <person name="Barbier P."/>
            <person name="Houel A."/>
            <person name="Loux V."/>
            <person name="Poulain J."/>
            <person name="Bernardet J.-F."/>
            <person name="Touchon M."/>
            <person name="Duchaud E."/>
        </authorList>
    </citation>
    <scope>NUCLEOTIDE SEQUENCE [LARGE SCALE GENOMIC DNA]</scope>
    <source>
        <strain evidence="10">DSM 17447 / CIP 109464 / GPTSA100-9</strain>
    </source>
</reference>
<evidence type="ECO:0000256" key="7">
    <source>
        <dbReference type="RuleBase" id="RU003877"/>
    </source>
</evidence>
<evidence type="ECO:0000256" key="3">
    <source>
        <dbReference type="ARBA" id="ARBA00022980"/>
    </source>
</evidence>
<comment type="similarity">
    <text evidence="1 6 7">Belongs to the universal ribosomal protein uL13 family.</text>
</comment>
<protein>
    <recommendedName>
        <fullName evidence="5 6">Large ribosomal subunit protein uL13</fullName>
    </recommendedName>
</protein>
<dbReference type="PATRIC" id="fig|1094466.5.peg.434"/>
<dbReference type="GO" id="GO:0022625">
    <property type="term" value="C:cytosolic large ribosomal subunit"/>
    <property type="evidence" value="ECO:0007669"/>
    <property type="project" value="TreeGrafter"/>
</dbReference>
<dbReference type="GO" id="GO:0003735">
    <property type="term" value="F:structural constituent of ribosome"/>
    <property type="evidence" value="ECO:0007669"/>
    <property type="project" value="InterPro"/>
</dbReference>
<evidence type="ECO:0000256" key="1">
    <source>
        <dbReference type="ARBA" id="ARBA00006227"/>
    </source>
</evidence>
<keyword evidence="4 6" id="KW-0687">Ribonucleoprotein</keyword>
<accession>H8XQD7</accession>
<proteinExistence type="inferred from homology"/>
<comment type="subunit">
    <text evidence="2 6">Part of the 50S ribosomal subunit.</text>
</comment>
<evidence type="ECO:0000256" key="2">
    <source>
        <dbReference type="ARBA" id="ARBA00011838"/>
    </source>
</evidence>